<dbReference type="EMBL" id="CM032184">
    <property type="protein sequence ID" value="KAG7093451.1"/>
    <property type="molecule type" value="Genomic_DNA"/>
</dbReference>
<dbReference type="InterPro" id="IPR024158">
    <property type="entry name" value="Mt_import_TIM15"/>
</dbReference>
<organism evidence="7 8">
    <name type="scientific">Marasmius oreades</name>
    <name type="common">fairy-ring Marasmius</name>
    <dbReference type="NCBI Taxonomy" id="181124"/>
    <lineage>
        <taxon>Eukaryota</taxon>
        <taxon>Fungi</taxon>
        <taxon>Dikarya</taxon>
        <taxon>Basidiomycota</taxon>
        <taxon>Agaricomycotina</taxon>
        <taxon>Agaricomycetes</taxon>
        <taxon>Agaricomycetidae</taxon>
        <taxon>Agaricales</taxon>
        <taxon>Marasmiineae</taxon>
        <taxon>Marasmiaceae</taxon>
        <taxon>Marasmius</taxon>
    </lineage>
</organism>
<evidence type="ECO:0000256" key="1">
    <source>
        <dbReference type="ARBA" id="ARBA00022723"/>
    </source>
</evidence>
<dbReference type="GO" id="GO:0030150">
    <property type="term" value="P:protein import into mitochondrial matrix"/>
    <property type="evidence" value="ECO:0007669"/>
    <property type="project" value="TreeGrafter"/>
</dbReference>
<name>A0A9P7UUL5_9AGAR</name>
<feature type="compositionally biased region" description="Low complexity" evidence="5">
    <location>
        <begin position="122"/>
        <end position="138"/>
    </location>
</feature>
<dbReference type="Proteomes" id="UP001049176">
    <property type="component" value="Chromosome 4"/>
</dbReference>
<feature type="region of interest" description="Disordered" evidence="5">
    <location>
        <begin position="112"/>
        <end position="162"/>
    </location>
</feature>
<reference evidence="7" key="1">
    <citation type="journal article" date="2021" name="Genome Biol. Evol.">
        <title>The assembled and annotated genome of the fairy-ring fungus Marasmius oreades.</title>
        <authorList>
            <person name="Hiltunen M."/>
            <person name="Ament-Velasquez S.L."/>
            <person name="Johannesson H."/>
        </authorList>
    </citation>
    <scope>NUCLEOTIDE SEQUENCE</scope>
    <source>
        <strain evidence="7">03SP1</strain>
    </source>
</reference>
<protein>
    <recommendedName>
        <fullName evidence="6">DNL-type domain-containing protein</fullName>
    </recommendedName>
</protein>
<gene>
    <name evidence="7" type="ORF">E1B28_007129</name>
</gene>
<keyword evidence="8" id="KW-1185">Reference proteome</keyword>
<dbReference type="GO" id="GO:0008270">
    <property type="term" value="F:zinc ion binding"/>
    <property type="evidence" value="ECO:0007669"/>
    <property type="project" value="UniProtKB-KW"/>
</dbReference>
<dbReference type="KEGG" id="more:E1B28_007129"/>
<keyword evidence="1" id="KW-0479">Metal-binding</keyword>
<dbReference type="AlphaFoldDB" id="A0A9P7UUL5"/>
<dbReference type="GO" id="GO:0005739">
    <property type="term" value="C:mitochondrion"/>
    <property type="evidence" value="ECO:0007669"/>
    <property type="project" value="TreeGrafter"/>
</dbReference>
<dbReference type="GO" id="GO:0006457">
    <property type="term" value="P:protein folding"/>
    <property type="evidence" value="ECO:0007669"/>
    <property type="project" value="TreeGrafter"/>
</dbReference>
<dbReference type="Pfam" id="PF05180">
    <property type="entry name" value="zf-DNL"/>
    <property type="match status" value="1"/>
</dbReference>
<dbReference type="GO" id="GO:0050821">
    <property type="term" value="P:protein stabilization"/>
    <property type="evidence" value="ECO:0007669"/>
    <property type="project" value="TreeGrafter"/>
</dbReference>
<sequence length="257" mass="28306">MDPWNLDSVCYLCDDDTCTDTWLVIVTEENGYRSKCFDRGELGIVTAADTALFLPPMLPSRLYRNLGIPPPLRALITPHPSLPATVKVQLRLRLGIFNHRTISTSGIGRRDLSTSTCVQQHSSSSSESQSQSEPPSSSTIELGDGESPTSSNSADLTTSQVLPESIQPKLSMTFTCTVEGCGTRSTHEFSKRSYERGIVLVQCPGCENRHLIADHLGWFKESTEDGKLRTVEDLLRAKGEKVKRGKLNADGDIEYVE</sequence>
<dbReference type="PANTHER" id="PTHR20922:SF13">
    <property type="entry name" value="DNL-TYPE ZINC FINGER PROTEIN"/>
    <property type="match status" value="1"/>
</dbReference>
<evidence type="ECO:0000259" key="6">
    <source>
        <dbReference type="PROSITE" id="PS51501"/>
    </source>
</evidence>
<dbReference type="GO" id="GO:0051087">
    <property type="term" value="F:protein-folding chaperone binding"/>
    <property type="evidence" value="ECO:0007669"/>
    <property type="project" value="TreeGrafter"/>
</dbReference>
<keyword evidence="3" id="KW-0862">Zinc</keyword>
<dbReference type="PROSITE" id="PS51501">
    <property type="entry name" value="ZF_DNL"/>
    <property type="match status" value="1"/>
</dbReference>
<evidence type="ECO:0000256" key="3">
    <source>
        <dbReference type="ARBA" id="ARBA00022833"/>
    </source>
</evidence>
<comment type="caution">
    <text evidence="7">The sequence shown here is derived from an EMBL/GenBank/DDBJ whole genome shotgun (WGS) entry which is preliminary data.</text>
</comment>
<dbReference type="PANTHER" id="PTHR20922">
    <property type="entry name" value="DNL-TYPE ZINC FINGER PROTEIN"/>
    <property type="match status" value="1"/>
</dbReference>
<evidence type="ECO:0000256" key="5">
    <source>
        <dbReference type="SAM" id="MobiDB-lite"/>
    </source>
</evidence>
<feature type="domain" description="DNL-type" evidence="6">
    <location>
        <begin position="167"/>
        <end position="257"/>
    </location>
</feature>
<keyword evidence="2 4" id="KW-0863">Zinc-finger</keyword>
<proteinExistence type="predicted"/>
<evidence type="ECO:0000313" key="7">
    <source>
        <dbReference type="EMBL" id="KAG7093451.1"/>
    </source>
</evidence>
<dbReference type="RefSeq" id="XP_043009921.1">
    <property type="nucleotide sequence ID" value="XM_043151841.1"/>
</dbReference>
<dbReference type="GeneID" id="66076205"/>
<dbReference type="InterPro" id="IPR007853">
    <property type="entry name" value="Znf_DNL-typ"/>
</dbReference>
<evidence type="ECO:0000256" key="4">
    <source>
        <dbReference type="PROSITE-ProRule" id="PRU00834"/>
    </source>
</evidence>
<evidence type="ECO:0000313" key="8">
    <source>
        <dbReference type="Proteomes" id="UP001049176"/>
    </source>
</evidence>
<feature type="compositionally biased region" description="Polar residues" evidence="5">
    <location>
        <begin position="147"/>
        <end position="162"/>
    </location>
</feature>
<evidence type="ECO:0000256" key="2">
    <source>
        <dbReference type="ARBA" id="ARBA00022771"/>
    </source>
</evidence>
<accession>A0A9P7UUL5</accession>
<dbReference type="OrthoDB" id="512667at2759"/>